<proteinExistence type="inferred from homology"/>
<dbReference type="InterPro" id="IPR001441">
    <property type="entry name" value="UPP_synth-like"/>
</dbReference>
<dbReference type="PROSITE" id="PS01066">
    <property type="entry name" value="UPP_SYNTHASE"/>
    <property type="match status" value="1"/>
</dbReference>
<dbReference type="InterPro" id="IPR018520">
    <property type="entry name" value="UPP_synth-like_CS"/>
</dbReference>
<dbReference type="NCBIfam" id="TIGR00055">
    <property type="entry name" value="uppS"/>
    <property type="match status" value="1"/>
</dbReference>
<dbReference type="Pfam" id="PF01255">
    <property type="entry name" value="Prenyltransf"/>
    <property type="match status" value="1"/>
</dbReference>
<dbReference type="HAMAP" id="MF_01139">
    <property type="entry name" value="ISPT"/>
    <property type="match status" value="1"/>
</dbReference>
<evidence type="ECO:0000256" key="1">
    <source>
        <dbReference type="ARBA" id="ARBA00001946"/>
    </source>
</evidence>
<keyword evidence="2" id="KW-0808">Transferase</keyword>
<dbReference type="Gene3D" id="3.40.1180.10">
    <property type="entry name" value="Decaprenyl diphosphate synthase-like"/>
    <property type="match status" value="1"/>
</dbReference>
<name>A0A381Q3X5_9ZZZZ</name>
<dbReference type="PANTHER" id="PTHR10291:SF0">
    <property type="entry name" value="DEHYDRODOLICHYL DIPHOSPHATE SYNTHASE 2"/>
    <property type="match status" value="1"/>
</dbReference>
<dbReference type="CDD" id="cd00475">
    <property type="entry name" value="Cis_IPPS"/>
    <property type="match status" value="1"/>
</dbReference>
<evidence type="ECO:0000313" key="3">
    <source>
        <dbReference type="EMBL" id="SUZ73019.1"/>
    </source>
</evidence>
<organism evidence="3">
    <name type="scientific">marine metagenome</name>
    <dbReference type="NCBI Taxonomy" id="408172"/>
    <lineage>
        <taxon>unclassified sequences</taxon>
        <taxon>metagenomes</taxon>
        <taxon>ecological metagenomes</taxon>
    </lineage>
</organism>
<evidence type="ECO:0000256" key="2">
    <source>
        <dbReference type="ARBA" id="ARBA00022679"/>
    </source>
</evidence>
<dbReference type="SUPFAM" id="SSF64005">
    <property type="entry name" value="Undecaprenyl diphosphate synthase"/>
    <property type="match status" value="1"/>
</dbReference>
<dbReference type="EMBL" id="UINC01001165">
    <property type="protein sequence ID" value="SUZ73019.1"/>
    <property type="molecule type" value="Genomic_DNA"/>
</dbReference>
<dbReference type="AlphaFoldDB" id="A0A381Q3X5"/>
<accession>A0A381Q3X5</accession>
<protein>
    <recommendedName>
        <fullName evidence="4">Isoprenyl transferase</fullName>
    </recommendedName>
</protein>
<dbReference type="PANTHER" id="PTHR10291">
    <property type="entry name" value="DEHYDRODOLICHYL DIPHOSPHATE SYNTHASE FAMILY MEMBER"/>
    <property type="match status" value="1"/>
</dbReference>
<dbReference type="GO" id="GO:0045547">
    <property type="term" value="F:ditrans,polycis-polyprenyl diphosphate synthase [(2E,6E)-farnesyl diphosphate specific] activity"/>
    <property type="evidence" value="ECO:0007669"/>
    <property type="project" value="TreeGrafter"/>
</dbReference>
<dbReference type="InterPro" id="IPR036424">
    <property type="entry name" value="UPP_synth-like_sf"/>
</dbReference>
<reference evidence="3" key="1">
    <citation type="submission" date="2018-05" db="EMBL/GenBank/DDBJ databases">
        <authorList>
            <person name="Lanie J.A."/>
            <person name="Ng W.-L."/>
            <person name="Kazmierczak K.M."/>
            <person name="Andrzejewski T.M."/>
            <person name="Davidsen T.M."/>
            <person name="Wayne K.J."/>
            <person name="Tettelin H."/>
            <person name="Glass J.I."/>
            <person name="Rusch D."/>
            <person name="Podicherti R."/>
            <person name="Tsui H.-C.T."/>
            <person name="Winkler M.E."/>
        </authorList>
    </citation>
    <scope>NUCLEOTIDE SEQUENCE</scope>
</reference>
<sequence length="215" mass="25470">MDGNGRWGKKKRKSRNFGHLNGIKIIERLVKDSIKIKIPILTFYVFSTENWKRPKSEINFLFKLIDYYFVKEIDRIVKNNIKINIIGSIKNLPKKIKNHLQTCIHRTRNCKKILVNLAINYGSKDEIINAIKKLKRNKKSISVKNLIKYLYTSNLPDPDLLIRTGGKKRLSNFLLWQLAYSELYFVDKLWPDFSIADYHKIIKQFKKVKRNFGNI</sequence>
<evidence type="ECO:0008006" key="4">
    <source>
        <dbReference type="Google" id="ProtNLM"/>
    </source>
</evidence>
<comment type="cofactor">
    <cofactor evidence="1">
        <name>Mg(2+)</name>
        <dbReference type="ChEBI" id="CHEBI:18420"/>
    </cofactor>
</comment>
<gene>
    <name evidence="3" type="ORF">METZ01_LOCUS25873</name>
</gene>
<dbReference type="GO" id="GO:0016094">
    <property type="term" value="P:polyprenol biosynthetic process"/>
    <property type="evidence" value="ECO:0007669"/>
    <property type="project" value="TreeGrafter"/>
</dbReference>